<organism evidence="4 5">
    <name type="scientific">Allomyces macrogynus (strain ATCC 38327)</name>
    <name type="common">Allomyces javanicus var. macrogynus</name>
    <dbReference type="NCBI Taxonomy" id="578462"/>
    <lineage>
        <taxon>Eukaryota</taxon>
        <taxon>Fungi</taxon>
        <taxon>Fungi incertae sedis</taxon>
        <taxon>Blastocladiomycota</taxon>
        <taxon>Blastocladiomycetes</taxon>
        <taxon>Blastocladiales</taxon>
        <taxon>Blastocladiaceae</taxon>
        <taxon>Allomyces</taxon>
    </lineage>
</organism>
<dbReference type="PANTHER" id="PTHR46072">
    <property type="entry name" value="AMIDASE-RELATED-RELATED"/>
    <property type="match status" value="1"/>
</dbReference>
<dbReference type="Gene3D" id="3.90.1300.10">
    <property type="entry name" value="Amidase signature (AS) domain"/>
    <property type="match status" value="1"/>
</dbReference>
<accession>A0A0L0S9R4</accession>
<sequence>MMMMSYAECGYPVFGRTLNLHNPKFSPGRSSGGEAALLALRGAAIGLPAHFSGIYLLKPSADRFPLTSMLSTQKGQDNFKTFAGPMGNSVEDLHLLLCELVLQDVHLRGVPVPWNPARSAKDLLEPCVTPLVSALRTPQRMHTVLGNVIETLGEPTIGLSLKATRNNSVQDVHSAVKDPARPSPFTWEPVL</sequence>
<dbReference type="InterPro" id="IPR023631">
    <property type="entry name" value="Amidase_dom"/>
</dbReference>
<dbReference type="OrthoDB" id="6428749at2759"/>
<name>A0A0L0S9R4_ALLM3</name>
<evidence type="ECO:0000313" key="5">
    <source>
        <dbReference type="Proteomes" id="UP000054350"/>
    </source>
</evidence>
<reference evidence="4 5" key="1">
    <citation type="submission" date="2009-11" db="EMBL/GenBank/DDBJ databases">
        <title>Annotation of Allomyces macrogynus ATCC 38327.</title>
        <authorList>
            <consortium name="The Broad Institute Genome Sequencing Platform"/>
            <person name="Russ C."/>
            <person name="Cuomo C."/>
            <person name="Burger G."/>
            <person name="Gray M.W."/>
            <person name="Holland P.W.H."/>
            <person name="King N."/>
            <person name="Lang F.B.F."/>
            <person name="Roger A.J."/>
            <person name="Ruiz-Trillo I."/>
            <person name="Young S.K."/>
            <person name="Zeng Q."/>
            <person name="Gargeya S."/>
            <person name="Fitzgerald M."/>
            <person name="Haas B."/>
            <person name="Abouelleil A."/>
            <person name="Alvarado L."/>
            <person name="Arachchi H.M."/>
            <person name="Berlin A."/>
            <person name="Chapman S.B."/>
            <person name="Gearin G."/>
            <person name="Goldberg J."/>
            <person name="Griggs A."/>
            <person name="Gujja S."/>
            <person name="Hansen M."/>
            <person name="Heiman D."/>
            <person name="Howarth C."/>
            <person name="Larimer J."/>
            <person name="Lui A."/>
            <person name="MacDonald P.J.P."/>
            <person name="McCowen C."/>
            <person name="Montmayeur A."/>
            <person name="Murphy C."/>
            <person name="Neiman D."/>
            <person name="Pearson M."/>
            <person name="Priest M."/>
            <person name="Roberts A."/>
            <person name="Saif S."/>
            <person name="Shea T."/>
            <person name="Sisk P."/>
            <person name="Stolte C."/>
            <person name="Sykes S."/>
            <person name="Wortman J."/>
            <person name="Nusbaum C."/>
            <person name="Birren B."/>
        </authorList>
    </citation>
    <scope>NUCLEOTIDE SEQUENCE [LARGE SCALE GENOMIC DNA]</scope>
    <source>
        <strain evidence="4 5">ATCC 38327</strain>
    </source>
</reference>
<dbReference type="SUPFAM" id="SSF75304">
    <property type="entry name" value="Amidase signature (AS) enzymes"/>
    <property type="match status" value="1"/>
</dbReference>
<dbReference type="eggNOG" id="KOG1212">
    <property type="taxonomic scope" value="Eukaryota"/>
</dbReference>
<protein>
    <recommendedName>
        <fullName evidence="3">Amidase domain-containing protein</fullName>
    </recommendedName>
</protein>
<evidence type="ECO:0000256" key="1">
    <source>
        <dbReference type="ARBA" id="ARBA00009199"/>
    </source>
</evidence>
<evidence type="ECO:0000256" key="2">
    <source>
        <dbReference type="ARBA" id="ARBA00022801"/>
    </source>
</evidence>
<comment type="similarity">
    <text evidence="1">Belongs to the amidase family.</text>
</comment>
<evidence type="ECO:0000313" key="4">
    <source>
        <dbReference type="EMBL" id="KNE59129.1"/>
    </source>
</evidence>
<dbReference type="STRING" id="578462.A0A0L0S9R4"/>
<dbReference type="InterPro" id="IPR036928">
    <property type="entry name" value="AS_sf"/>
</dbReference>
<dbReference type="VEuPathDB" id="FungiDB:AMAG_03466"/>
<reference evidence="5" key="2">
    <citation type="submission" date="2009-11" db="EMBL/GenBank/DDBJ databases">
        <title>The Genome Sequence of Allomyces macrogynus strain ATCC 38327.</title>
        <authorList>
            <consortium name="The Broad Institute Genome Sequencing Platform"/>
            <person name="Russ C."/>
            <person name="Cuomo C."/>
            <person name="Shea T."/>
            <person name="Young S.K."/>
            <person name="Zeng Q."/>
            <person name="Koehrsen M."/>
            <person name="Haas B."/>
            <person name="Borodovsky M."/>
            <person name="Guigo R."/>
            <person name="Alvarado L."/>
            <person name="Berlin A."/>
            <person name="Borenstein D."/>
            <person name="Chen Z."/>
            <person name="Engels R."/>
            <person name="Freedman E."/>
            <person name="Gellesch M."/>
            <person name="Goldberg J."/>
            <person name="Griggs A."/>
            <person name="Gujja S."/>
            <person name="Heiman D."/>
            <person name="Hepburn T."/>
            <person name="Howarth C."/>
            <person name="Jen D."/>
            <person name="Larson L."/>
            <person name="Lewis B."/>
            <person name="Mehta T."/>
            <person name="Park D."/>
            <person name="Pearson M."/>
            <person name="Roberts A."/>
            <person name="Saif S."/>
            <person name="Shenoy N."/>
            <person name="Sisk P."/>
            <person name="Stolte C."/>
            <person name="Sykes S."/>
            <person name="Walk T."/>
            <person name="White J."/>
            <person name="Yandava C."/>
            <person name="Burger G."/>
            <person name="Gray M.W."/>
            <person name="Holland P.W.H."/>
            <person name="King N."/>
            <person name="Lang F.B.F."/>
            <person name="Roger A.J."/>
            <person name="Ruiz-Trillo I."/>
            <person name="Lander E."/>
            <person name="Nusbaum C."/>
        </authorList>
    </citation>
    <scope>NUCLEOTIDE SEQUENCE [LARGE SCALE GENOMIC DNA]</scope>
    <source>
        <strain evidence="5">ATCC 38327</strain>
    </source>
</reference>
<dbReference type="AlphaFoldDB" id="A0A0L0S9R4"/>
<proteinExistence type="inferred from homology"/>
<keyword evidence="2" id="KW-0378">Hydrolase</keyword>
<dbReference type="GO" id="GO:0016787">
    <property type="term" value="F:hydrolase activity"/>
    <property type="evidence" value="ECO:0007669"/>
    <property type="project" value="UniProtKB-KW"/>
</dbReference>
<dbReference type="EMBL" id="GG745334">
    <property type="protein sequence ID" value="KNE59129.1"/>
    <property type="molecule type" value="Genomic_DNA"/>
</dbReference>
<dbReference type="Proteomes" id="UP000054350">
    <property type="component" value="Unassembled WGS sequence"/>
</dbReference>
<keyword evidence="5" id="KW-1185">Reference proteome</keyword>
<gene>
    <name evidence="4" type="ORF">AMAG_03466</name>
</gene>
<feature type="domain" description="Amidase" evidence="3">
    <location>
        <begin position="5"/>
        <end position="111"/>
    </location>
</feature>
<dbReference type="Pfam" id="PF01425">
    <property type="entry name" value="Amidase"/>
    <property type="match status" value="1"/>
</dbReference>
<evidence type="ECO:0000259" key="3">
    <source>
        <dbReference type="Pfam" id="PF01425"/>
    </source>
</evidence>